<feature type="compositionally biased region" description="Gly residues" evidence="1">
    <location>
        <begin position="71"/>
        <end position="82"/>
    </location>
</feature>
<evidence type="ECO:0000313" key="2">
    <source>
        <dbReference type="EMBL" id="GAA3011499.1"/>
    </source>
</evidence>
<accession>A0ABP6KNC3</accession>
<reference evidence="3" key="1">
    <citation type="journal article" date="2019" name="Int. J. Syst. Evol. Microbiol.">
        <title>The Global Catalogue of Microorganisms (GCM) 10K type strain sequencing project: providing services to taxonomists for standard genome sequencing and annotation.</title>
        <authorList>
            <consortium name="The Broad Institute Genomics Platform"/>
            <consortium name="The Broad Institute Genome Sequencing Center for Infectious Disease"/>
            <person name="Wu L."/>
            <person name="Ma J."/>
        </authorList>
    </citation>
    <scope>NUCLEOTIDE SEQUENCE [LARGE SCALE GENOMIC DNA]</scope>
    <source>
        <strain evidence="3">JCM 3106</strain>
    </source>
</reference>
<gene>
    <name evidence="2" type="ORF">GCM10017559_37780</name>
</gene>
<dbReference type="Proteomes" id="UP001499930">
    <property type="component" value="Unassembled WGS sequence"/>
</dbReference>
<keyword evidence="3" id="KW-1185">Reference proteome</keyword>
<organism evidence="2 3">
    <name type="scientific">Streptosporangium longisporum</name>
    <dbReference type="NCBI Taxonomy" id="46187"/>
    <lineage>
        <taxon>Bacteria</taxon>
        <taxon>Bacillati</taxon>
        <taxon>Actinomycetota</taxon>
        <taxon>Actinomycetes</taxon>
        <taxon>Streptosporangiales</taxon>
        <taxon>Streptosporangiaceae</taxon>
        <taxon>Streptosporangium</taxon>
    </lineage>
</organism>
<comment type="caution">
    <text evidence="2">The sequence shown here is derived from an EMBL/GenBank/DDBJ whole genome shotgun (WGS) entry which is preliminary data.</text>
</comment>
<dbReference type="EMBL" id="BAAAWD010000009">
    <property type="protein sequence ID" value="GAA3011499.1"/>
    <property type="molecule type" value="Genomic_DNA"/>
</dbReference>
<protein>
    <submittedName>
        <fullName evidence="2">Uncharacterized protein</fullName>
    </submittedName>
</protein>
<feature type="region of interest" description="Disordered" evidence="1">
    <location>
        <begin position="27"/>
        <end position="82"/>
    </location>
</feature>
<proteinExistence type="predicted"/>
<evidence type="ECO:0000256" key="1">
    <source>
        <dbReference type="SAM" id="MobiDB-lite"/>
    </source>
</evidence>
<name>A0ABP6KNC3_9ACTN</name>
<sequence>MLGEICTAMMGRFYGSPLPWVSRLPTPAPPGTRPDATRLRPCRGGSGPARIRREVRPGSGRSRRGRVAGAMGPGRGRGGAAQ</sequence>
<evidence type="ECO:0000313" key="3">
    <source>
        <dbReference type="Proteomes" id="UP001499930"/>
    </source>
</evidence>